<protein>
    <submittedName>
        <fullName evidence="2">Uncharacterized protein</fullName>
    </submittedName>
</protein>
<evidence type="ECO:0000313" key="2">
    <source>
        <dbReference type="EMBL" id="MDI3406341.1"/>
    </source>
</evidence>
<organism evidence="2 3">
    <name type="scientific">Streptomyces cavernicola</name>
    <dbReference type="NCBI Taxonomy" id="3043613"/>
    <lineage>
        <taxon>Bacteria</taxon>
        <taxon>Bacillati</taxon>
        <taxon>Actinomycetota</taxon>
        <taxon>Actinomycetes</taxon>
        <taxon>Kitasatosporales</taxon>
        <taxon>Streptomycetaceae</taxon>
        <taxon>Streptomyces</taxon>
    </lineage>
</organism>
<reference evidence="2 3" key="1">
    <citation type="submission" date="2023-05" db="EMBL/GenBank/DDBJ databases">
        <title>Draft genome sequence of Streptomyces sp. B-S-A6 isolated from a cave soil in Thailand.</title>
        <authorList>
            <person name="Chamroensaksri N."/>
            <person name="Muangham S."/>
        </authorList>
    </citation>
    <scope>NUCLEOTIDE SEQUENCE [LARGE SCALE GENOMIC DNA]</scope>
    <source>
        <strain evidence="2 3">B-S-A6</strain>
    </source>
</reference>
<keyword evidence="1" id="KW-1133">Transmembrane helix</keyword>
<evidence type="ECO:0000256" key="1">
    <source>
        <dbReference type="SAM" id="Phobius"/>
    </source>
</evidence>
<accession>A0ABT6SDS8</accession>
<gene>
    <name evidence="2" type="ORF">QIS96_21340</name>
</gene>
<dbReference type="Proteomes" id="UP001223978">
    <property type="component" value="Unassembled WGS sequence"/>
</dbReference>
<dbReference type="RefSeq" id="WP_282544272.1">
    <property type="nucleotide sequence ID" value="NZ_JASCIQ010000022.1"/>
</dbReference>
<comment type="caution">
    <text evidence="2">The sequence shown here is derived from an EMBL/GenBank/DDBJ whole genome shotgun (WGS) entry which is preliminary data.</text>
</comment>
<proteinExistence type="predicted"/>
<feature type="transmembrane region" description="Helical" evidence="1">
    <location>
        <begin position="58"/>
        <end position="77"/>
    </location>
</feature>
<feature type="transmembrane region" description="Helical" evidence="1">
    <location>
        <begin position="30"/>
        <end position="52"/>
    </location>
</feature>
<keyword evidence="1" id="KW-0812">Transmembrane</keyword>
<evidence type="ECO:0000313" key="3">
    <source>
        <dbReference type="Proteomes" id="UP001223978"/>
    </source>
</evidence>
<dbReference type="EMBL" id="JASCIQ010000022">
    <property type="protein sequence ID" value="MDI3406341.1"/>
    <property type="molecule type" value="Genomic_DNA"/>
</dbReference>
<keyword evidence="1" id="KW-0472">Membrane</keyword>
<sequence length="217" mass="23127">MPNSYAHGPAPSASVIKIGGEAMGQAAKGAAGCSIFAVLFIGGGLAAVLGLNGEPHNGGYGAIAVGLIAVILAVLFLKGGWDGRKAFLAVDHVGLWVKNPAGGKVVPWDTLAGVGLYWSNSNKKGVGTEYSLELCPDGPIDRDHPVLWNLVRDEEPLHPNLPRLRYRIPIGKKNQPLLVAAVRQNADHLWFGEVQRQPNHIGFPDVQGHKERTQSSR</sequence>
<keyword evidence="3" id="KW-1185">Reference proteome</keyword>
<name>A0ABT6SDS8_9ACTN</name>